<organism evidence="2 3">
    <name type="scientific">Flavobacterium terrigena</name>
    <dbReference type="NCBI Taxonomy" id="402734"/>
    <lineage>
        <taxon>Bacteria</taxon>
        <taxon>Pseudomonadati</taxon>
        <taxon>Bacteroidota</taxon>
        <taxon>Flavobacteriia</taxon>
        <taxon>Flavobacteriales</taxon>
        <taxon>Flavobacteriaceae</taxon>
        <taxon>Flavobacterium</taxon>
    </lineage>
</organism>
<evidence type="ECO:0000256" key="1">
    <source>
        <dbReference type="SAM" id="SignalP"/>
    </source>
</evidence>
<dbReference type="STRING" id="402734.SAMN05660918_2524"/>
<reference evidence="3" key="1">
    <citation type="submission" date="2016-10" db="EMBL/GenBank/DDBJ databases">
        <authorList>
            <person name="Varghese N."/>
            <person name="Submissions S."/>
        </authorList>
    </citation>
    <scope>NUCLEOTIDE SEQUENCE [LARGE SCALE GENOMIC DNA]</scope>
    <source>
        <strain evidence="3">DSM 17934</strain>
    </source>
</reference>
<name>A0A1H6WW08_9FLAO</name>
<keyword evidence="1" id="KW-0732">Signal</keyword>
<evidence type="ECO:0008006" key="4">
    <source>
        <dbReference type="Google" id="ProtNLM"/>
    </source>
</evidence>
<protein>
    <recommendedName>
        <fullName evidence="4">TonB protein C-terminal</fullName>
    </recommendedName>
</protein>
<accession>A0A1H6WW08</accession>
<dbReference type="Proteomes" id="UP000199702">
    <property type="component" value="Unassembled WGS sequence"/>
</dbReference>
<keyword evidence="3" id="KW-1185">Reference proteome</keyword>
<evidence type="ECO:0000313" key="2">
    <source>
        <dbReference type="EMBL" id="SEJ16950.1"/>
    </source>
</evidence>
<gene>
    <name evidence="2" type="ORF">SAMN05660918_2524</name>
</gene>
<dbReference type="EMBL" id="FNYA01000007">
    <property type="protein sequence ID" value="SEJ16950.1"/>
    <property type="molecule type" value="Genomic_DNA"/>
</dbReference>
<evidence type="ECO:0000313" key="3">
    <source>
        <dbReference type="Proteomes" id="UP000199702"/>
    </source>
</evidence>
<feature type="signal peptide" evidence="1">
    <location>
        <begin position="1"/>
        <end position="21"/>
    </location>
</feature>
<feature type="chain" id="PRO_5011496967" description="TonB protein C-terminal" evidence="1">
    <location>
        <begin position="22"/>
        <end position="120"/>
    </location>
</feature>
<proteinExistence type="predicted"/>
<sequence>MSNMKKTFLVIFFLSFAFGFGQNSTAPKEAPIVADSNTTLVEKKAEPIGGIKKFYTQLSSNMIVPEVEVAGVYRTKVKFVVNQDGSLSDFQILEETPSSVGLGQNVIRYLKSIENWIPSE</sequence>
<dbReference type="AlphaFoldDB" id="A0A1H6WW08"/>